<keyword evidence="2" id="KW-1185">Reference proteome</keyword>
<protein>
    <submittedName>
        <fullName evidence="1">Uncharacterized protein</fullName>
    </submittedName>
</protein>
<evidence type="ECO:0000313" key="1">
    <source>
        <dbReference type="EMBL" id="RIX27914.1"/>
    </source>
</evidence>
<sequence length="158" mass="17096">MMVLLLICALAVAGALAGVVAVARRSRERPTRIEANPMNPRVSAEVHAGEEQVLIHLARALGLPSDRDAVGYGEIYIAGSAGMTMKLASRSEIGRGFDAEVRVQRTRRASLAEYYILRLPGDETLHDRIVGLDEQIDGALRSLDPQAQVRRSGRPALA</sequence>
<proteinExistence type="predicted"/>
<comment type="caution">
    <text evidence="1">The sequence shown here is derived from an EMBL/GenBank/DDBJ whole genome shotgun (WGS) entry which is preliminary data.</text>
</comment>
<name>A0A3A1U4L3_9MICO</name>
<dbReference type="Proteomes" id="UP000265742">
    <property type="component" value="Unassembled WGS sequence"/>
</dbReference>
<accession>A0A3A1U4L3</accession>
<dbReference type="EMBL" id="QXTG01000002">
    <property type="protein sequence ID" value="RIX27914.1"/>
    <property type="molecule type" value="Genomic_DNA"/>
</dbReference>
<gene>
    <name evidence="1" type="ORF">D1781_10330</name>
</gene>
<reference evidence="2" key="1">
    <citation type="submission" date="2018-09" db="EMBL/GenBank/DDBJ databases">
        <authorList>
            <person name="Kim I."/>
        </authorList>
    </citation>
    <scope>NUCLEOTIDE SEQUENCE [LARGE SCALE GENOMIC DNA]</scope>
    <source>
        <strain evidence="2">DD4a</strain>
    </source>
</reference>
<evidence type="ECO:0000313" key="2">
    <source>
        <dbReference type="Proteomes" id="UP000265742"/>
    </source>
</evidence>
<dbReference type="AlphaFoldDB" id="A0A3A1U4L3"/>
<organism evidence="1 2">
    <name type="scientific">Amnibacterium setariae</name>
    <dbReference type="NCBI Taxonomy" id="2306585"/>
    <lineage>
        <taxon>Bacteria</taxon>
        <taxon>Bacillati</taxon>
        <taxon>Actinomycetota</taxon>
        <taxon>Actinomycetes</taxon>
        <taxon>Micrococcales</taxon>
        <taxon>Microbacteriaceae</taxon>
        <taxon>Amnibacterium</taxon>
    </lineage>
</organism>